<dbReference type="Pfam" id="PF10507">
    <property type="entry name" value="TMEM65"/>
    <property type="match status" value="1"/>
</dbReference>
<evidence type="ECO:0000259" key="9">
    <source>
        <dbReference type="PROSITE" id="PS51405"/>
    </source>
</evidence>
<feature type="signal peptide" evidence="7">
    <location>
        <begin position="1"/>
        <end position="20"/>
    </location>
</feature>
<protein>
    <submittedName>
        <fullName evidence="10">Unnamed protein product</fullName>
    </submittedName>
</protein>
<dbReference type="InterPro" id="IPR010530">
    <property type="entry name" value="B12D"/>
</dbReference>
<sequence length="667" mass="71872">MVSHFLRTALAATLVAVVIGEVISLQAGHLTEQLQVGDYYKPSGEEASGVPNTTAEFHRAPCPALNSLANHGHLPRNGQNIARSALKAAVMNVINLGNDTTSSVVDGLRDVFSLDFVSRHGFIEHDASMVHTDAFFGFDPMAVNMTLADDVLARADPTGKLNTAAIAQTCKDRAALCESSNPNCTYGETEKRTAFSEAALLLLGFGHGDFISADHARSFLVEERIPSDYVKPTEPYTAAMIGAKRTNAAFAGICRSKAPPRRSSTTVLWGASAIAQMHQPAKPKGTPTKAPVRSKPRPKCTVSTVDALVERFQSLSKVQRYNVISRVASNYTKELDTLLKTADTDRDGLLSHDQLRGLLTSRFRLRPVASSNPAASLSSRALEPPTRRQLRLVMIGSAIPFVGFGLVDNLILLVAGDAIETHFHSSYAMSMLCAAALGNTVADVVGLSLGGVVESMARRLGIPDPMLSKAQANMSITHWCNFFASAGGITVGCIIGMIPLLFMNHDAYEEEQTGEPVQRKKQDDVAAIEVTAGNAYTCARNGAPDVTSLHSPKSFCNLHQAPPSLLSPKPSALVKTMAGRVAQSATKRWLGDKGTWPVLVTCVAASALCTAQCVRYLAGHPDVNWSKENRQDMFRYKEEVGADWQSHRRKIATMHKNVINEAKGLNN</sequence>
<dbReference type="InterPro" id="IPR019537">
    <property type="entry name" value="TMEM65"/>
</dbReference>
<dbReference type="InterPro" id="IPR036851">
    <property type="entry name" value="Chloroperoxidase-like_sf"/>
</dbReference>
<dbReference type="InterPro" id="IPR000028">
    <property type="entry name" value="Chloroperoxidase"/>
</dbReference>
<evidence type="ECO:0000256" key="5">
    <source>
        <dbReference type="SAM" id="MobiDB-lite"/>
    </source>
</evidence>
<dbReference type="GO" id="GO:0016020">
    <property type="term" value="C:membrane"/>
    <property type="evidence" value="ECO:0007669"/>
    <property type="project" value="UniProtKB-SubCell"/>
</dbReference>
<keyword evidence="4 6" id="KW-0472">Membrane</keyword>
<dbReference type="GO" id="GO:0005509">
    <property type="term" value="F:calcium ion binding"/>
    <property type="evidence" value="ECO:0007669"/>
    <property type="project" value="InterPro"/>
</dbReference>
<evidence type="ECO:0000313" key="10">
    <source>
        <dbReference type="EMBL" id="GMF18499.1"/>
    </source>
</evidence>
<dbReference type="Pfam" id="PF06522">
    <property type="entry name" value="B12D"/>
    <property type="match status" value="1"/>
</dbReference>
<evidence type="ECO:0000256" key="1">
    <source>
        <dbReference type="ARBA" id="ARBA00004141"/>
    </source>
</evidence>
<name>A0A9W6TRM8_9STRA</name>
<evidence type="ECO:0000256" key="3">
    <source>
        <dbReference type="ARBA" id="ARBA00022989"/>
    </source>
</evidence>
<keyword evidence="7" id="KW-0732">Signal</keyword>
<dbReference type="SUPFAM" id="SSF47571">
    <property type="entry name" value="Cloroperoxidase"/>
    <property type="match status" value="1"/>
</dbReference>
<comment type="caution">
    <text evidence="10">The sequence shown here is derived from an EMBL/GenBank/DDBJ whole genome shotgun (WGS) entry which is preliminary data.</text>
</comment>
<feature type="transmembrane region" description="Helical" evidence="6">
    <location>
        <begin position="482"/>
        <end position="502"/>
    </location>
</feature>
<dbReference type="OrthoDB" id="430821at2759"/>
<accession>A0A9W6TRM8</accession>
<organism evidence="10 11">
    <name type="scientific">Phytophthora lilii</name>
    <dbReference type="NCBI Taxonomy" id="2077276"/>
    <lineage>
        <taxon>Eukaryota</taxon>
        <taxon>Sar</taxon>
        <taxon>Stramenopiles</taxon>
        <taxon>Oomycota</taxon>
        <taxon>Peronosporomycetes</taxon>
        <taxon>Peronosporales</taxon>
        <taxon>Peronosporaceae</taxon>
        <taxon>Phytophthora</taxon>
    </lineage>
</organism>
<dbReference type="PROSITE" id="PS51405">
    <property type="entry name" value="HEME_HALOPEROXIDASE"/>
    <property type="match status" value="1"/>
</dbReference>
<dbReference type="PANTHER" id="PTHR21706:SF15">
    <property type="entry name" value="TRANSMEMBRANE PROTEIN 65"/>
    <property type="match status" value="1"/>
</dbReference>
<feature type="region of interest" description="Disordered" evidence="5">
    <location>
        <begin position="278"/>
        <end position="298"/>
    </location>
</feature>
<dbReference type="GO" id="GO:0004601">
    <property type="term" value="F:peroxidase activity"/>
    <property type="evidence" value="ECO:0007669"/>
    <property type="project" value="InterPro"/>
</dbReference>
<evidence type="ECO:0000256" key="4">
    <source>
        <dbReference type="ARBA" id="ARBA00023136"/>
    </source>
</evidence>
<keyword evidence="3 6" id="KW-1133">Transmembrane helix</keyword>
<dbReference type="PANTHER" id="PTHR21706">
    <property type="entry name" value="TRANSMEMBRANE PROTEIN 65"/>
    <property type="match status" value="1"/>
</dbReference>
<feature type="compositionally biased region" description="Low complexity" evidence="5">
    <location>
        <begin position="280"/>
        <end position="291"/>
    </location>
</feature>
<gene>
    <name evidence="10" type="ORF">Plil01_000692700</name>
</gene>
<dbReference type="Gene3D" id="1.10.489.10">
    <property type="entry name" value="Chloroperoxidase-like"/>
    <property type="match status" value="1"/>
</dbReference>
<feature type="chain" id="PRO_5040823869" evidence="7">
    <location>
        <begin position="21"/>
        <end position="667"/>
    </location>
</feature>
<dbReference type="Proteomes" id="UP001165083">
    <property type="component" value="Unassembled WGS sequence"/>
</dbReference>
<dbReference type="AlphaFoldDB" id="A0A9W6TRM8"/>
<evidence type="ECO:0000256" key="7">
    <source>
        <dbReference type="SAM" id="SignalP"/>
    </source>
</evidence>
<keyword evidence="11" id="KW-1185">Reference proteome</keyword>
<evidence type="ECO:0000313" key="11">
    <source>
        <dbReference type="Proteomes" id="UP001165083"/>
    </source>
</evidence>
<dbReference type="InterPro" id="IPR002048">
    <property type="entry name" value="EF_hand_dom"/>
</dbReference>
<dbReference type="GO" id="GO:0005739">
    <property type="term" value="C:mitochondrion"/>
    <property type="evidence" value="ECO:0007669"/>
    <property type="project" value="TreeGrafter"/>
</dbReference>
<reference evidence="10" key="1">
    <citation type="submission" date="2023-04" db="EMBL/GenBank/DDBJ databases">
        <title>Phytophthora lilii NBRC 32176.</title>
        <authorList>
            <person name="Ichikawa N."/>
            <person name="Sato H."/>
            <person name="Tonouchi N."/>
        </authorList>
    </citation>
    <scope>NUCLEOTIDE SEQUENCE</scope>
    <source>
        <strain evidence="10">NBRC 32176</strain>
    </source>
</reference>
<feature type="transmembrane region" description="Helical" evidence="6">
    <location>
        <begin position="427"/>
        <end position="449"/>
    </location>
</feature>
<evidence type="ECO:0000259" key="8">
    <source>
        <dbReference type="PROSITE" id="PS50222"/>
    </source>
</evidence>
<feature type="domain" description="Heme haloperoxidase family profile" evidence="9">
    <location>
        <begin position="36"/>
        <end position="243"/>
    </location>
</feature>
<proteinExistence type="predicted"/>
<dbReference type="EMBL" id="BSXW01000318">
    <property type="protein sequence ID" value="GMF18499.1"/>
    <property type="molecule type" value="Genomic_DNA"/>
</dbReference>
<feature type="domain" description="EF-hand" evidence="8">
    <location>
        <begin position="330"/>
        <end position="365"/>
    </location>
</feature>
<comment type="subcellular location">
    <subcellularLocation>
        <location evidence="1">Membrane</location>
        <topology evidence="1">Multi-pass membrane protein</topology>
    </subcellularLocation>
</comment>
<feature type="transmembrane region" description="Helical" evidence="6">
    <location>
        <begin position="392"/>
        <end position="415"/>
    </location>
</feature>
<dbReference type="Pfam" id="PF01328">
    <property type="entry name" value="Peroxidase_2"/>
    <property type="match status" value="1"/>
</dbReference>
<evidence type="ECO:0000256" key="2">
    <source>
        <dbReference type="ARBA" id="ARBA00022692"/>
    </source>
</evidence>
<dbReference type="PROSITE" id="PS50222">
    <property type="entry name" value="EF_HAND_2"/>
    <property type="match status" value="1"/>
</dbReference>
<evidence type="ECO:0000256" key="6">
    <source>
        <dbReference type="SAM" id="Phobius"/>
    </source>
</evidence>
<keyword evidence="2 6" id="KW-0812">Transmembrane</keyword>